<sequence length="274" mass="28555">MSTRRHSVSWLFVPGDRPNRFDKAACSGAHEVIVDLEDSVAAEQKAAARDHAAAWLTSGATAWVRVNPVGTPWHESDIAALASCPGLRGVMVPKSQGPATLTHVAESLPRHVGIVPLVETALGVHNAAAIATCPSVTVLAFGSIDYALDIDADETDEALLFARGALVVASRAAGLPGPIDGVTVQTTDTEAVRAAATRARGFGFGGKLCIHPAQVDAVNAAFAPSREDIERARALLASAAARPGDGAFLVEGKMIDEPVLARARRILDRADRPA</sequence>
<dbReference type="InterPro" id="IPR011206">
    <property type="entry name" value="Citrate_lyase_beta/mcl1/mcl2"/>
</dbReference>
<gene>
    <name evidence="5" type="ORF">ACFFIA_08265</name>
</gene>
<protein>
    <submittedName>
        <fullName evidence="5">HpcH/HpaI aldolase/citrate lyase family protein</fullName>
    </submittedName>
</protein>
<dbReference type="PANTHER" id="PTHR32308">
    <property type="entry name" value="LYASE BETA SUBUNIT, PUTATIVE (AFU_ORTHOLOGUE AFUA_4G13030)-RELATED"/>
    <property type="match status" value="1"/>
</dbReference>
<evidence type="ECO:0000256" key="2">
    <source>
        <dbReference type="ARBA" id="ARBA00022723"/>
    </source>
</evidence>
<dbReference type="Proteomes" id="UP001589867">
    <property type="component" value="Unassembled WGS sequence"/>
</dbReference>
<keyword evidence="6" id="KW-1185">Reference proteome</keyword>
<keyword evidence="5" id="KW-0456">Lyase</keyword>
<dbReference type="Gene3D" id="3.20.20.60">
    <property type="entry name" value="Phosphoenolpyruvate-binding domains"/>
    <property type="match status" value="1"/>
</dbReference>
<comment type="cofactor">
    <cofactor evidence="1">
        <name>Mg(2+)</name>
        <dbReference type="ChEBI" id="CHEBI:18420"/>
    </cofactor>
</comment>
<evidence type="ECO:0000313" key="5">
    <source>
        <dbReference type="EMBL" id="MFC0527651.1"/>
    </source>
</evidence>
<feature type="domain" description="HpcH/HpaI aldolase/citrate lyase" evidence="4">
    <location>
        <begin position="10"/>
        <end position="212"/>
    </location>
</feature>
<dbReference type="InterPro" id="IPR040442">
    <property type="entry name" value="Pyrv_kinase-like_dom_sf"/>
</dbReference>
<proteinExistence type="predicted"/>
<dbReference type="PANTHER" id="PTHR32308:SF0">
    <property type="entry name" value="HPCH_HPAI ALDOLASE_CITRATE LYASE DOMAIN-CONTAINING PROTEIN"/>
    <property type="match status" value="1"/>
</dbReference>
<comment type="caution">
    <text evidence="5">The sequence shown here is derived from an EMBL/GenBank/DDBJ whole genome shotgun (WGS) entry which is preliminary data.</text>
</comment>
<organism evidence="5 6">
    <name type="scientific">Phytohabitans kaempferiae</name>
    <dbReference type="NCBI Taxonomy" id="1620943"/>
    <lineage>
        <taxon>Bacteria</taxon>
        <taxon>Bacillati</taxon>
        <taxon>Actinomycetota</taxon>
        <taxon>Actinomycetes</taxon>
        <taxon>Micromonosporales</taxon>
        <taxon>Micromonosporaceae</taxon>
    </lineage>
</organism>
<reference evidence="5 6" key="1">
    <citation type="submission" date="2024-09" db="EMBL/GenBank/DDBJ databases">
        <authorList>
            <person name="Sun Q."/>
            <person name="Mori K."/>
        </authorList>
    </citation>
    <scope>NUCLEOTIDE SEQUENCE [LARGE SCALE GENOMIC DNA]</scope>
    <source>
        <strain evidence="5 6">TBRC 3947</strain>
    </source>
</reference>
<keyword evidence="2" id="KW-0479">Metal-binding</keyword>
<dbReference type="RefSeq" id="WP_377247969.1">
    <property type="nucleotide sequence ID" value="NZ_JBHLUH010000009.1"/>
</dbReference>
<dbReference type="Pfam" id="PF03328">
    <property type="entry name" value="HpcH_HpaI"/>
    <property type="match status" value="1"/>
</dbReference>
<evidence type="ECO:0000256" key="3">
    <source>
        <dbReference type="ARBA" id="ARBA00022842"/>
    </source>
</evidence>
<evidence type="ECO:0000313" key="6">
    <source>
        <dbReference type="Proteomes" id="UP001589867"/>
    </source>
</evidence>
<dbReference type="EMBL" id="JBHLUH010000009">
    <property type="protein sequence ID" value="MFC0527651.1"/>
    <property type="molecule type" value="Genomic_DNA"/>
</dbReference>
<name>A0ABV6LYY0_9ACTN</name>
<keyword evidence="3" id="KW-0460">Magnesium</keyword>
<accession>A0ABV6LYY0</accession>
<evidence type="ECO:0000259" key="4">
    <source>
        <dbReference type="Pfam" id="PF03328"/>
    </source>
</evidence>
<dbReference type="GO" id="GO:0016829">
    <property type="term" value="F:lyase activity"/>
    <property type="evidence" value="ECO:0007669"/>
    <property type="project" value="UniProtKB-KW"/>
</dbReference>
<dbReference type="InterPro" id="IPR015813">
    <property type="entry name" value="Pyrv/PenolPyrv_kinase-like_dom"/>
</dbReference>
<dbReference type="InterPro" id="IPR005000">
    <property type="entry name" value="Aldolase/citrate-lyase_domain"/>
</dbReference>
<evidence type="ECO:0000256" key="1">
    <source>
        <dbReference type="ARBA" id="ARBA00001946"/>
    </source>
</evidence>
<dbReference type="SUPFAM" id="SSF51621">
    <property type="entry name" value="Phosphoenolpyruvate/pyruvate domain"/>
    <property type="match status" value="1"/>
</dbReference>
<dbReference type="PIRSF" id="PIRSF015582">
    <property type="entry name" value="Cit_lyase_B"/>
    <property type="match status" value="1"/>
</dbReference>